<dbReference type="AlphaFoldDB" id="A0A512NPP6"/>
<dbReference type="InterPro" id="IPR046461">
    <property type="entry name" value="TerL_ATPase"/>
</dbReference>
<dbReference type="GO" id="GO:0004519">
    <property type="term" value="F:endonuclease activity"/>
    <property type="evidence" value="ECO:0007669"/>
    <property type="project" value="InterPro"/>
</dbReference>
<evidence type="ECO:0000313" key="3">
    <source>
        <dbReference type="EMBL" id="GEP60925.1"/>
    </source>
</evidence>
<dbReference type="Proteomes" id="UP000321058">
    <property type="component" value="Unassembled WGS sequence"/>
</dbReference>
<organism evidence="3 4">
    <name type="scientific">Reyranella soli</name>
    <dbReference type="NCBI Taxonomy" id="1230389"/>
    <lineage>
        <taxon>Bacteria</taxon>
        <taxon>Pseudomonadati</taxon>
        <taxon>Pseudomonadota</taxon>
        <taxon>Alphaproteobacteria</taxon>
        <taxon>Hyphomicrobiales</taxon>
        <taxon>Reyranellaceae</taxon>
        <taxon>Reyranella</taxon>
    </lineage>
</organism>
<name>A0A512NPP6_9HYPH</name>
<feature type="domain" description="Terminase large subunit-like ATPase" evidence="1">
    <location>
        <begin position="59"/>
        <end position="226"/>
    </location>
</feature>
<reference evidence="3 4" key="1">
    <citation type="submission" date="2019-07" db="EMBL/GenBank/DDBJ databases">
        <title>Whole genome shotgun sequence of Reyranella soli NBRC 108950.</title>
        <authorList>
            <person name="Hosoyama A."/>
            <person name="Uohara A."/>
            <person name="Ohji S."/>
            <person name="Ichikawa N."/>
        </authorList>
    </citation>
    <scope>NUCLEOTIDE SEQUENCE [LARGE SCALE GENOMIC DNA]</scope>
    <source>
        <strain evidence="3 4">NBRC 108950</strain>
    </source>
</reference>
<accession>A0A512NPP6</accession>
<dbReference type="Pfam" id="PF20441">
    <property type="entry name" value="TerL_nuclease"/>
    <property type="match status" value="1"/>
</dbReference>
<dbReference type="PANTHER" id="PTHR41287:SF1">
    <property type="entry name" value="PROTEIN YMFN"/>
    <property type="match status" value="1"/>
</dbReference>
<dbReference type="Pfam" id="PF03354">
    <property type="entry name" value="TerL_ATPase"/>
    <property type="match status" value="1"/>
</dbReference>
<protein>
    <submittedName>
        <fullName evidence="3">Terminase</fullName>
    </submittedName>
</protein>
<sequence length="558" mass="61924">MGWDLSVPDWRERIREGRSLLPALPDLDRARADRAIKIFNKLRLPDVPGTPALAEAGGEWFREIVGALHGSVKPNTRERMIREVFLLAPKKSSKTSYGAALMETTLLMNDRPRAEFLLIAPTVSLAHIAFSQALGMVEKDPEGFLQKRMHIQEHLRRITDRRTKATLEIKAFDTSVLTGVKPTGVLLDELHEIAKAPAAERLIGQLRGGLLPNPEGFLMFITTQSDEPPRGAFRSELMVARAIRDGRSQGAMLPVLYEFPEEIADDRGNPPAWQDPANWWMVTPNRDRSVSIPRLEEDWEKAKLKGQGEIVRWASQHLNIEIGLALRSDRWVGADYWEQAAEKSLTLDEVLARSEVVVIGIDGGGLDDLLGLAVLGRAEKTRQWMLWSKAWAHASVLERRKGEASVLRDFEEAGELVIYEEFGQDIAEIAELAQRIENKGLLHAVALDPYGVGAIVDALYEVGITGEDRIVGISQGWKLTGAIKTAERKLADKSLRHSGQKLMAWAVANARVEPKGNAIIITKQASGSAKIDPLMAAFNAIALMSTNPWSHQAQIFVI</sequence>
<comment type="caution">
    <text evidence="3">The sequence shown here is derived from an EMBL/GenBank/DDBJ whole genome shotgun (WGS) entry which is preliminary data.</text>
</comment>
<dbReference type="EMBL" id="BKAJ01000190">
    <property type="protein sequence ID" value="GEP60925.1"/>
    <property type="molecule type" value="Genomic_DNA"/>
</dbReference>
<dbReference type="Gene3D" id="3.40.50.300">
    <property type="entry name" value="P-loop containing nucleotide triphosphate hydrolases"/>
    <property type="match status" value="1"/>
</dbReference>
<feature type="domain" description="Terminase large subunit-like endonuclease" evidence="2">
    <location>
        <begin position="274"/>
        <end position="542"/>
    </location>
</feature>
<evidence type="ECO:0000259" key="2">
    <source>
        <dbReference type="Pfam" id="PF20441"/>
    </source>
</evidence>
<proteinExistence type="predicted"/>
<keyword evidence="4" id="KW-1185">Reference proteome</keyword>
<dbReference type="PANTHER" id="PTHR41287">
    <property type="match status" value="1"/>
</dbReference>
<dbReference type="InterPro" id="IPR005021">
    <property type="entry name" value="Terminase_largesu-like"/>
</dbReference>
<gene>
    <name evidence="3" type="ORF">RSO01_80910</name>
</gene>
<dbReference type="InterPro" id="IPR046462">
    <property type="entry name" value="TerL_nuclease"/>
</dbReference>
<dbReference type="RefSeq" id="WP_246159141.1">
    <property type="nucleotide sequence ID" value="NZ_BKAJ01000190.1"/>
</dbReference>
<dbReference type="InterPro" id="IPR027417">
    <property type="entry name" value="P-loop_NTPase"/>
</dbReference>
<evidence type="ECO:0000259" key="1">
    <source>
        <dbReference type="Pfam" id="PF03354"/>
    </source>
</evidence>
<evidence type="ECO:0000313" key="4">
    <source>
        <dbReference type="Proteomes" id="UP000321058"/>
    </source>
</evidence>